<protein>
    <recommendedName>
        <fullName evidence="1">Sulfatase-modifying factor enzyme-like domain-containing protein</fullName>
    </recommendedName>
</protein>
<accession>A0A0D5XX62</accession>
<reference evidence="2 3" key="1">
    <citation type="journal article" date="2015" name="Mol. Plant Microbe Interact.">
        <title>Comparative Genomic Analysis of Pseudomonas chlororaphis PCL1606 Reveals New Insight into Antifungal Compounds Involved in Biocontrol.</title>
        <authorList>
            <person name="Calderon C.E."/>
            <person name="Ramos C."/>
            <person name="de Vicente A."/>
            <person name="Cazorla F.M."/>
        </authorList>
    </citation>
    <scope>NUCLEOTIDE SEQUENCE [LARGE SCALE GENOMIC DNA]</scope>
    <source>
        <strain evidence="2 3">PCL1606</strain>
    </source>
</reference>
<gene>
    <name evidence="2" type="ORF">PCL1606_21980</name>
</gene>
<dbReference type="Pfam" id="PF03781">
    <property type="entry name" value="FGE-sulfatase"/>
    <property type="match status" value="1"/>
</dbReference>
<dbReference type="OrthoDB" id="9768004at2"/>
<dbReference type="Gene3D" id="3.90.1580.10">
    <property type="entry name" value="paralog of FGE (formylglycine-generating enzyme)"/>
    <property type="match status" value="1"/>
</dbReference>
<dbReference type="EMBL" id="CP011110">
    <property type="protein sequence ID" value="AKA23651.1"/>
    <property type="molecule type" value="Genomic_DNA"/>
</dbReference>
<dbReference type="PROSITE" id="PS51257">
    <property type="entry name" value="PROKAR_LIPOPROTEIN"/>
    <property type="match status" value="1"/>
</dbReference>
<dbReference type="GO" id="GO:0120147">
    <property type="term" value="F:formylglycine-generating oxidase activity"/>
    <property type="evidence" value="ECO:0007669"/>
    <property type="project" value="TreeGrafter"/>
</dbReference>
<dbReference type="Proteomes" id="UP000032748">
    <property type="component" value="Chromosome"/>
</dbReference>
<evidence type="ECO:0000313" key="2">
    <source>
        <dbReference type="EMBL" id="AKA23651.1"/>
    </source>
</evidence>
<dbReference type="InterPro" id="IPR051043">
    <property type="entry name" value="Sulfatase_Mod_Factor_Kinase"/>
</dbReference>
<sequence length="463" mass="51921">MKLHTLLTMVASAVFLSACNDQHRSNEEFKSVVGKELDGLSAALQWNGLAQCASSNSAISVAAQAARRNIHLHRQRRGISAQTASLVDRDLLPSLQSLSEESAFLAQRCAAADYDNTGFSPEREIRLQQFVQEWRSAIDFFNQGIKENYSYDLDGKSTRSVKKLPVVMPTRSFTDCDEAVCERMVVIPAGRFVMGGSAEEHKAFDITPQTVAWETPRHPVQVTQAFALSAHEVSLGNFLRFMQETGYRIPDGCTQLKGDPLNLAFESRANLKNVGFPQNNDQPVTCVRRQDAEAYTQWLSRKTGETYRLPTEAEWDYAARAGTQTAYFWGSKADAQACSFANVYDLESDEVNQFGFVHFPCTDGYAYLAPVGSFQPNDFGLFDMIGNAREWVADCWHGNFVGAPANQREWGSEEGGLCHFAVLKGGAWPYNTFNDRIAYRDTYYSSQFRAYMYGFRVARDIRP</sequence>
<dbReference type="AlphaFoldDB" id="A0A0D5XX62"/>
<dbReference type="InterPro" id="IPR042095">
    <property type="entry name" value="SUMF_sf"/>
</dbReference>
<dbReference type="InterPro" id="IPR016187">
    <property type="entry name" value="CTDL_fold"/>
</dbReference>
<dbReference type="KEGG" id="pcz:PCL1606_21980"/>
<dbReference type="PANTHER" id="PTHR23150:SF19">
    <property type="entry name" value="FORMYLGLYCINE-GENERATING ENZYME"/>
    <property type="match status" value="1"/>
</dbReference>
<dbReference type="PANTHER" id="PTHR23150">
    <property type="entry name" value="SULFATASE MODIFYING FACTOR 1, 2"/>
    <property type="match status" value="1"/>
</dbReference>
<feature type="domain" description="Sulfatase-modifying factor enzyme-like" evidence="1">
    <location>
        <begin position="182"/>
        <end position="459"/>
    </location>
</feature>
<evidence type="ECO:0000259" key="1">
    <source>
        <dbReference type="Pfam" id="PF03781"/>
    </source>
</evidence>
<name>A0A0D5XX62_9PSED</name>
<dbReference type="RefSeq" id="WP_045882204.1">
    <property type="nucleotide sequence ID" value="NZ_CP011110.1"/>
</dbReference>
<dbReference type="SUPFAM" id="SSF56436">
    <property type="entry name" value="C-type lectin-like"/>
    <property type="match status" value="1"/>
</dbReference>
<evidence type="ECO:0000313" key="3">
    <source>
        <dbReference type="Proteomes" id="UP000032748"/>
    </source>
</evidence>
<dbReference type="PATRIC" id="fig|587753.10.peg.2194"/>
<dbReference type="InterPro" id="IPR005532">
    <property type="entry name" value="SUMF_dom"/>
</dbReference>
<organism evidence="2 3">
    <name type="scientific">Pseudomonas chlororaphis</name>
    <dbReference type="NCBI Taxonomy" id="587753"/>
    <lineage>
        <taxon>Bacteria</taxon>
        <taxon>Pseudomonadati</taxon>
        <taxon>Pseudomonadota</taxon>
        <taxon>Gammaproteobacteria</taxon>
        <taxon>Pseudomonadales</taxon>
        <taxon>Pseudomonadaceae</taxon>
        <taxon>Pseudomonas</taxon>
    </lineage>
</organism>
<proteinExistence type="predicted"/>